<feature type="compositionally biased region" description="Pro residues" evidence="1">
    <location>
        <begin position="216"/>
        <end position="225"/>
    </location>
</feature>
<evidence type="ECO:0000313" key="3">
    <source>
        <dbReference type="Proteomes" id="UP000076632"/>
    </source>
</evidence>
<feature type="region of interest" description="Disordered" evidence="1">
    <location>
        <begin position="320"/>
        <end position="416"/>
    </location>
</feature>
<feature type="compositionally biased region" description="Pro residues" evidence="1">
    <location>
        <begin position="257"/>
        <end position="267"/>
    </location>
</feature>
<feature type="compositionally biased region" description="Basic and acidic residues" evidence="1">
    <location>
        <begin position="88"/>
        <end position="102"/>
    </location>
</feature>
<dbReference type="InParanoid" id="A0A165GTF2"/>
<name>A0A165GTF2_XYLHT</name>
<dbReference type="EMBL" id="KV407458">
    <property type="protein sequence ID" value="KZF22574.1"/>
    <property type="molecule type" value="Genomic_DNA"/>
</dbReference>
<evidence type="ECO:0000256" key="1">
    <source>
        <dbReference type="SAM" id="MobiDB-lite"/>
    </source>
</evidence>
<organism evidence="2 3">
    <name type="scientific">Xylona heveae (strain CBS 132557 / TC161)</name>
    <dbReference type="NCBI Taxonomy" id="1328760"/>
    <lineage>
        <taxon>Eukaryota</taxon>
        <taxon>Fungi</taxon>
        <taxon>Dikarya</taxon>
        <taxon>Ascomycota</taxon>
        <taxon>Pezizomycotina</taxon>
        <taxon>Xylonomycetes</taxon>
        <taxon>Xylonales</taxon>
        <taxon>Xylonaceae</taxon>
        <taxon>Xylona</taxon>
    </lineage>
</organism>
<keyword evidence="3" id="KW-1185">Reference proteome</keyword>
<dbReference type="AlphaFoldDB" id="A0A165GTF2"/>
<feature type="compositionally biased region" description="Basic and acidic residues" evidence="1">
    <location>
        <begin position="1"/>
        <end position="10"/>
    </location>
</feature>
<feature type="compositionally biased region" description="Pro residues" evidence="1">
    <location>
        <begin position="281"/>
        <end position="292"/>
    </location>
</feature>
<sequence length="416" mass="45506">MGLTNGREEATAVTDIESQQQQHPHPHVQPASPPKPVKPARSRTEPSLKLILSSPSPELKGGADEKRSTSITVPTVAPVAEGPVSPTRSRDHHFEAASRKLQDIVASPGPVEMRLPPPTNLPHQGAPTLPPPDQLRNAPIDHFVSPVISENRLPISNADTLPRNPRMIEPIRPAMQPIALAPTPIPPMDYRQFPDPFLDRNFSPAHDRSAQALSYAPPPLMPLPRPQISRPRDIHPPPGSYHHAPSFQRYPTVEAAPHPPPPPPPPHQWAYWDDSDRPFFRGPPPPPLPLPPQDFVSPAKASYASPLSMQPAYPVGVVANAPPSAYVSQPPRPKRESRPILPAGRVQVPPAPAPRALSFSHYQPHVPGRTASLPPPPHGELPGVRPPTFREPFDHPPGLAEFRHRFAPETSAKRDR</sequence>
<feature type="compositionally biased region" description="Low complexity" evidence="1">
    <location>
        <begin position="45"/>
        <end position="60"/>
    </location>
</feature>
<protein>
    <submittedName>
        <fullName evidence="2">Uncharacterized protein</fullName>
    </submittedName>
</protein>
<proteinExistence type="predicted"/>
<dbReference type="Proteomes" id="UP000076632">
    <property type="component" value="Unassembled WGS sequence"/>
</dbReference>
<dbReference type="GeneID" id="28894217"/>
<feature type="region of interest" description="Disordered" evidence="1">
    <location>
        <begin position="213"/>
        <end position="303"/>
    </location>
</feature>
<feature type="compositionally biased region" description="Basic and acidic residues" evidence="1">
    <location>
        <begin position="401"/>
        <end position="416"/>
    </location>
</feature>
<dbReference type="OMA" id="YASTIHT"/>
<dbReference type="RefSeq" id="XP_018188129.1">
    <property type="nucleotide sequence ID" value="XM_018329080.1"/>
</dbReference>
<gene>
    <name evidence="2" type="ORF">L228DRAFT_128908</name>
</gene>
<reference evidence="2 3" key="1">
    <citation type="journal article" date="2016" name="Fungal Biol.">
        <title>The genome of Xylona heveae provides a window into fungal endophytism.</title>
        <authorList>
            <person name="Gazis R."/>
            <person name="Kuo A."/>
            <person name="Riley R."/>
            <person name="LaButti K."/>
            <person name="Lipzen A."/>
            <person name="Lin J."/>
            <person name="Amirebrahimi M."/>
            <person name="Hesse C.N."/>
            <person name="Spatafora J.W."/>
            <person name="Henrissat B."/>
            <person name="Hainaut M."/>
            <person name="Grigoriev I.V."/>
            <person name="Hibbett D.S."/>
        </authorList>
    </citation>
    <scope>NUCLEOTIDE SEQUENCE [LARGE SCALE GENOMIC DNA]</scope>
    <source>
        <strain evidence="2 3">TC161</strain>
    </source>
</reference>
<feature type="region of interest" description="Disordered" evidence="1">
    <location>
        <begin position="1"/>
        <end position="139"/>
    </location>
</feature>
<dbReference type="STRING" id="1328760.A0A165GTF2"/>
<accession>A0A165GTF2</accession>
<evidence type="ECO:0000313" key="2">
    <source>
        <dbReference type="EMBL" id="KZF22574.1"/>
    </source>
</evidence>